<keyword evidence="2" id="KW-1185">Reference proteome</keyword>
<gene>
    <name evidence="1" type="ORF">DK846_16505</name>
</gene>
<evidence type="ECO:0008006" key="3">
    <source>
        <dbReference type="Google" id="ProtNLM"/>
    </source>
</evidence>
<dbReference type="Gene3D" id="3.40.1350.10">
    <property type="match status" value="1"/>
</dbReference>
<sequence>MTGTNLTSRAILFDATAELKRSGYHSVRIAGSSRLFDLIAWNRDGFLFIAVRRARNFGISNHSHHVSQLSSLVKETILPGRVQFWLYAENEWHRYQILAGGALLIRGRFQ</sequence>
<dbReference type="Proteomes" id="UP000245657">
    <property type="component" value="Unassembled WGS sequence"/>
</dbReference>
<comment type="caution">
    <text evidence="1">The sequence shown here is derived from an EMBL/GenBank/DDBJ whole genome shotgun (WGS) entry which is preliminary data.</text>
</comment>
<protein>
    <recommendedName>
        <fullName evidence="3">YraN family protein</fullName>
    </recommendedName>
</protein>
<reference evidence="1 2" key="1">
    <citation type="submission" date="2018-05" db="EMBL/GenBank/DDBJ databases">
        <title>Draft genome of Methanospirillum lacunae Ki8-1.</title>
        <authorList>
            <person name="Dueholm M.S."/>
            <person name="Nielsen P.H."/>
            <person name="Bakmann L.F."/>
            <person name="Otzen D.E."/>
        </authorList>
    </citation>
    <scope>NUCLEOTIDE SEQUENCE [LARGE SCALE GENOMIC DNA]</scope>
    <source>
        <strain evidence="1 2">Ki8-1</strain>
    </source>
</reference>
<dbReference type="InterPro" id="IPR011856">
    <property type="entry name" value="tRNA_endonuc-like_dom_sf"/>
</dbReference>
<proteinExistence type="predicted"/>
<dbReference type="GO" id="GO:0003676">
    <property type="term" value="F:nucleic acid binding"/>
    <property type="evidence" value="ECO:0007669"/>
    <property type="project" value="InterPro"/>
</dbReference>
<evidence type="ECO:0000313" key="2">
    <source>
        <dbReference type="Proteomes" id="UP000245657"/>
    </source>
</evidence>
<dbReference type="EMBL" id="QGMY01000017">
    <property type="protein sequence ID" value="PWR70026.1"/>
    <property type="molecule type" value="Genomic_DNA"/>
</dbReference>
<dbReference type="AlphaFoldDB" id="A0A2V2MXA0"/>
<evidence type="ECO:0000313" key="1">
    <source>
        <dbReference type="EMBL" id="PWR70026.1"/>
    </source>
</evidence>
<name>A0A2V2MXA0_9EURY</name>
<organism evidence="1 2">
    <name type="scientific">Methanospirillum lacunae</name>
    <dbReference type="NCBI Taxonomy" id="668570"/>
    <lineage>
        <taxon>Archaea</taxon>
        <taxon>Methanobacteriati</taxon>
        <taxon>Methanobacteriota</taxon>
        <taxon>Stenosarchaea group</taxon>
        <taxon>Methanomicrobia</taxon>
        <taxon>Methanomicrobiales</taxon>
        <taxon>Methanospirillaceae</taxon>
        <taxon>Methanospirillum</taxon>
    </lineage>
</organism>
<accession>A0A2V2MXA0</accession>